<dbReference type="GO" id="GO:0016779">
    <property type="term" value="F:nucleotidyltransferase activity"/>
    <property type="evidence" value="ECO:0007669"/>
    <property type="project" value="UniProtKB-KW"/>
</dbReference>
<dbReference type="PANTHER" id="PTHR43777">
    <property type="entry name" value="MOLYBDENUM COFACTOR CYTIDYLYLTRANSFERASE"/>
    <property type="match status" value="1"/>
</dbReference>
<dbReference type="EMBL" id="MIKC01000012">
    <property type="protein sequence ID" value="OEG22843.1"/>
    <property type="molecule type" value="Genomic_DNA"/>
</dbReference>
<comment type="caution">
    <text evidence="2">The sequence shown here is derived from an EMBL/GenBank/DDBJ whole genome shotgun (WGS) entry which is preliminary data.</text>
</comment>
<dbReference type="Pfam" id="PF12804">
    <property type="entry name" value="NTP_transf_3"/>
    <property type="match status" value="1"/>
</dbReference>
<evidence type="ECO:0000313" key="3">
    <source>
        <dbReference type="Proteomes" id="UP000094469"/>
    </source>
</evidence>
<keyword evidence="3" id="KW-1185">Reference proteome</keyword>
<feature type="domain" description="MobA-like NTP transferase" evidence="1">
    <location>
        <begin position="2"/>
        <end position="153"/>
    </location>
</feature>
<dbReference type="InterPro" id="IPR029044">
    <property type="entry name" value="Nucleotide-diphossugar_trans"/>
</dbReference>
<keyword evidence="2" id="KW-0808">Transferase</keyword>
<dbReference type="CDD" id="cd04182">
    <property type="entry name" value="GT_2_like_f"/>
    <property type="match status" value="1"/>
</dbReference>
<dbReference type="SUPFAM" id="SSF53448">
    <property type="entry name" value="Nucleotide-diphospho-sugar transferases"/>
    <property type="match status" value="1"/>
</dbReference>
<dbReference type="PANTHER" id="PTHR43777:SF1">
    <property type="entry name" value="MOLYBDENUM COFACTOR CYTIDYLYLTRANSFERASE"/>
    <property type="match status" value="1"/>
</dbReference>
<proteinExistence type="predicted"/>
<dbReference type="Gene3D" id="3.90.550.10">
    <property type="entry name" value="Spore Coat Polysaccharide Biosynthesis Protein SpsA, Chain A"/>
    <property type="match status" value="1"/>
</dbReference>
<reference evidence="3" key="1">
    <citation type="submission" date="2016-09" db="EMBL/GenBank/DDBJ databases">
        <authorList>
            <person name="Gulvik C.A."/>
        </authorList>
    </citation>
    <scope>NUCLEOTIDE SEQUENCE [LARGE SCALE GENOMIC DNA]</scope>
    <source>
        <strain evidence="3">LMG 26676</strain>
    </source>
</reference>
<dbReference type="Proteomes" id="UP000094469">
    <property type="component" value="Unassembled WGS sequence"/>
</dbReference>
<organism evidence="2 3">
    <name type="scientific">Enterococcus ureilyticus</name>
    <dbReference type="NCBI Taxonomy" id="1131292"/>
    <lineage>
        <taxon>Bacteria</taxon>
        <taxon>Bacillati</taxon>
        <taxon>Bacillota</taxon>
        <taxon>Bacilli</taxon>
        <taxon>Lactobacillales</taxon>
        <taxon>Enterococcaceae</taxon>
        <taxon>Enterococcus</taxon>
    </lineage>
</organism>
<keyword evidence="2" id="KW-0548">Nucleotidyltransferase</keyword>
<dbReference type="InterPro" id="IPR025877">
    <property type="entry name" value="MobA-like_NTP_Trfase"/>
</dbReference>
<evidence type="ECO:0000313" key="2">
    <source>
        <dbReference type="EMBL" id="OEG22843.1"/>
    </source>
</evidence>
<sequence length="184" mass="20559">MASGKSSRMGVNKLFLDYQGKTFLEHSLSLSSEISFFERILVISPENLHGLKLPKDLKIIQNLEAEKGQSTSVRLGTKAASGGGYLYLTVDQPLLNRTLIESLLPAYSKEAIVFPVDKMLAPCSPIFFGNKFRTELLKVTGKNGGRAVRNRHPEAWHKIQVADPQRLIDIDTPTDYIKLVNQNF</sequence>
<dbReference type="STRING" id="1131292.BCR24_02290"/>
<dbReference type="AlphaFoldDB" id="A0A1E5HD25"/>
<protein>
    <submittedName>
        <fullName evidence="2">Molybdenum cofactor cytidylyltransferase</fullName>
    </submittedName>
</protein>
<evidence type="ECO:0000259" key="1">
    <source>
        <dbReference type="Pfam" id="PF12804"/>
    </source>
</evidence>
<gene>
    <name evidence="2" type="ORF">BCR24_02290</name>
</gene>
<accession>A0A1E5HD25</accession>
<name>A0A1E5HD25_9ENTE</name>